<keyword evidence="4" id="KW-0805">Transcription regulation</keyword>
<accession>A0AAD8IAZ1</accession>
<protein>
    <submittedName>
        <fullName evidence="7">Polycomb group protein FERTILIZATION-INDEPENDENT ENDOSPERM</fullName>
    </submittedName>
</protein>
<evidence type="ECO:0000256" key="3">
    <source>
        <dbReference type="ARBA" id="ARBA00022737"/>
    </source>
</evidence>
<dbReference type="InterPro" id="IPR001680">
    <property type="entry name" value="WD40_rpt"/>
</dbReference>
<keyword evidence="3" id="KW-0677">Repeat</keyword>
<evidence type="ECO:0000256" key="2">
    <source>
        <dbReference type="ARBA" id="ARBA00022574"/>
    </source>
</evidence>
<reference evidence="7" key="1">
    <citation type="submission" date="2023-02" db="EMBL/GenBank/DDBJ databases">
        <title>Genome of toxic invasive species Heracleum sosnowskyi carries increased number of genes despite the absence of recent whole-genome duplications.</title>
        <authorList>
            <person name="Schelkunov M."/>
            <person name="Shtratnikova V."/>
            <person name="Makarenko M."/>
            <person name="Klepikova A."/>
            <person name="Omelchenko D."/>
            <person name="Novikova G."/>
            <person name="Obukhova E."/>
            <person name="Bogdanov V."/>
            <person name="Penin A."/>
            <person name="Logacheva M."/>
        </authorList>
    </citation>
    <scope>NUCLEOTIDE SEQUENCE</scope>
    <source>
        <strain evidence="7">Hsosn_3</strain>
        <tissue evidence="7">Leaf</tissue>
    </source>
</reference>
<evidence type="ECO:0000256" key="1">
    <source>
        <dbReference type="ARBA" id="ARBA00008075"/>
    </source>
</evidence>
<dbReference type="InterPro" id="IPR019775">
    <property type="entry name" value="WD40_repeat_CS"/>
</dbReference>
<organism evidence="7 8">
    <name type="scientific">Heracleum sosnowskyi</name>
    <dbReference type="NCBI Taxonomy" id="360622"/>
    <lineage>
        <taxon>Eukaryota</taxon>
        <taxon>Viridiplantae</taxon>
        <taxon>Streptophyta</taxon>
        <taxon>Embryophyta</taxon>
        <taxon>Tracheophyta</taxon>
        <taxon>Spermatophyta</taxon>
        <taxon>Magnoliopsida</taxon>
        <taxon>eudicotyledons</taxon>
        <taxon>Gunneridae</taxon>
        <taxon>Pentapetalae</taxon>
        <taxon>asterids</taxon>
        <taxon>campanulids</taxon>
        <taxon>Apiales</taxon>
        <taxon>Apiaceae</taxon>
        <taxon>Apioideae</taxon>
        <taxon>apioid superclade</taxon>
        <taxon>Tordylieae</taxon>
        <taxon>Tordyliinae</taxon>
        <taxon>Heracleum</taxon>
    </lineage>
</organism>
<feature type="repeat" description="WD" evidence="6">
    <location>
        <begin position="215"/>
        <end position="250"/>
    </location>
</feature>
<dbReference type="Gene3D" id="2.130.10.10">
    <property type="entry name" value="YVTN repeat-like/Quinoprotein amine dehydrogenase"/>
    <property type="match status" value="1"/>
</dbReference>
<dbReference type="AlphaFoldDB" id="A0AAD8IAZ1"/>
<dbReference type="InterPro" id="IPR020472">
    <property type="entry name" value="WD40_PAC1"/>
</dbReference>
<feature type="repeat" description="WD" evidence="6">
    <location>
        <begin position="169"/>
        <end position="211"/>
    </location>
</feature>
<evidence type="ECO:0000256" key="5">
    <source>
        <dbReference type="ARBA" id="ARBA00023163"/>
    </source>
</evidence>
<dbReference type="PROSITE" id="PS50082">
    <property type="entry name" value="WD_REPEATS_2"/>
    <property type="match status" value="2"/>
</dbReference>
<evidence type="ECO:0000313" key="8">
    <source>
        <dbReference type="Proteomes" id="UP001237642"/>
    </source>
</evidence>
<dbReference type="Pfam" id="PF00400">
    <property type="entry name" value="WD40"/>
    <property type="match status" value="2"/>
</dbReference>
<dbReference type="Proteomes" id="UP001237642">
    <property type="component" value="Unassembled WGS sequence"/>
</dbReference>
<dbReference type="PANTHER" id="PTHR10253">
    <property type="entry name" value="POLYCOMB PROTEIN"/>
    <property type="match status" value="1"/>
</dbReference>
<dbReference type="PROSITE" id="PS00678">
    <property type="entry name" value="WD_REPEATS_1"/>
    <property type="match status" value="1"/>
</dbReference>
<dbReference type="InterPro" id="IPR015943">
    <property type="entry name" value="WD40/YVTN_repeat-like_dom_sf"/>
</dbReference>
<dbReference type="EMBL" id="JAUIZM010000005">
    <property type="protein sequence ID" value="KAK1382221.1"/>
    <property type="molecule type" value="Genomic_DNA"/>
</dbReference>
<evidence type="ECO:0000256" key="4">
    <source>
        <dbReference type="ARBA" id="ARBA00023015"/>
    </source>
</evidence>
<comment type="caution">
    <text evidence="7">The sequence shown here is derived from an EMBL/GenBank/DDBJ whole genome shotgun (WGS) entry which is preliminary data.</text>
</comment>
<gene>
    <name evidence="7" type="ORF">POM88_019956</name>
</gene>
<sequence>MAQPQRHSGYCNREVSHVHKCICVYLSIGRKEMKGKKGAAILTGMVNKEAVGCEAVIGSLTPSNTRKYKLRNRLVEDDRPLYGISYNFIDAKLFDLFATVGGNRVSVYQCLKEGRIVNLQSYVDNDKDESFYTVTWSCNLEGKPLLVAGGVNGVIRVIDVENEKIHKSIVGHGESINEIRTQMLKPQLVLSASKDESVRLWNVQTGICILIFAGAGGHRNEVLSVDFHPSDQYRIASCGMDNTVKIWSMKDFWCYVEQSFTWTDLPSKFPTKFVQFPLYIAKVHTNYVDCNRWLGDLILSKSVQNEMVIWEPIIKDQPPGEGSVDILQRYPVPDCDMWFIKFSCDFHYTAAAIGNREGKIFVWDLQSSPPVLITRLSQTPRSTIRQTAMSYDGKTILSCSDDGLICRWDLWDEATS</sequence>
<dbReference type="PRINTS" id="PR00320">
    <property type="entry name" value="GPROTEINBRPT"/>
</dbReference>
<comment type="similarity">
    <text evidence="1">Belongs to the WD repeat ESC family.</text>
</comment>
<evidence type="ECO:0000313" key="7">
    <source>
        <dbReference type="EMBL" id="KAK1382221.1"/>
    </source>
</evidence>
<keyword evidence="5" id="KW-0804">Transcription</keyword>
<reference evidence="7" key="2">
    <citation type="submission" date="2023-05" db="EMBL/GenBank/DDBJ databases">
        <authorList>
            <person name="Schelkunov M.I."/>
        </authorList>
    </citation>
    <scope>NUCLEOTIDE SEQUENCE</scope>
    <source>
        <strain evidence="7">Hsosn_3</strain>
        <tissue evidence="7">Leaf</tissue>
    </source>
</reference>
<keyword evidence="8" id="KW-1185">Reference proteome</keyword>
<proteinExistence type="inferred from homology"/>
<dbReference type="InterPro" id="IPR051243">
    <property type="entry name" value="PcG_WD-repeat"/>
</dbReference>
<evidence type="ECO:0000256" key="6">
    <source>
        <dbReference type="PROSITE-ProRule" id="PRU00221"/>
    </source>
</evidence>
<dbReference type="InterPro" id="IPR036322">
    <property type="entry name" value="WD40_repeat_dom_sf"/>
</dbReference>
<dbReference type="SMART" id="SM00320">
    <property type="entry name" value="WD40"/>
    <property type="match status" value="6"/>
</dbReference>
<dbReference type="SUPFAM" id="SSF50978">
    <property type="entry name" value="WD40 repeat-like"/>
    <property type="match status" value="1"/>
</dbReference>
<dbReference type="PROSITE" id="PS50294">
    <property type="entry name" value="WD_REPEATS_REGION"/>
    <property type="match status" value="2"/>
</dbReference>
<name>A0AAD8IAZ1_9APIA</name>
<keyword evidence="2 6" id="KW-0853">WD repeat</keyword>